<comment type="caution">
    <text evidence="1">The sequence shown here is derived from an EMBL/GenBank/DDBJ whole genome shotgun (WGS) entry which is preliminary data.</text>
</comment>
<sequence>MRRYQFLRVPPSFHLVQLIRDPPTPPLDRPPHLVKKQPPNKPVALEHPSLPVLLVSQKMNNLRERMASLLDMLHSCGVREYDPSLCQSLIEGRKTAAQPSVAVPCSARKNPFSHLRSPTYSLVSGSQGIARQILDFFRYPHRIGD</sequence>
<dbReference type="EMBL" id="CM035421">
    <property type="protein sequence ID" value="KAH7387849.1"/>
    <property type="molecule type" value="Genomic_DNA"/>
</dbReference>
<evidence type="ECO:0000313" key="1">
    <source>
        <dbReference type="EMBL" id="KAH7387849.1"/>
    </source>
</evidence>
<name>A0A8T2T441_CERRI</name>
<dbReference type="Proteomes" id="UP000825935">
    <property type="component" value="Chromosome 16"/>
</dbReference>
<evidence type="ECO:0000313" key="2">
    <source>
        <dbReference type="Proteomes" id="UP000825935"/>
    </source>
</evidence>
<gene>
    <name evidence="1" type="ORF">KP509_16G045100</name>
</gene>
<dbReference type="AlphaFoldDB" id="A0A8T2T441"/>
<reference evidence="1" key="1">
    <citation type="submission" date="2021-08" db="EMBL/GenBank/DDBJ databases">
        <title>WGS assembly of Ceratopteris richardii.</title>
        <authorList>
            <person name="Marchant D.B."/>
            <person name="Chen G."/>
            <person name="Jenkins J."/>
            <person name="Shu S."/>
            <person name="Leebens-Mack J."/>
            <person name="Grimwood J."/>
            <person name="Schmutz J."/>
            <person name="Soltis P."/>
            <person name="Soltis D."/>
            <person name="Chen Z.-H."/>
        </authorList>
    </citation>
    <scope>NUCLEOTIDE SEQUENCE</scope>
    <source>
        <strain evidence="1">Whitten #5841</strain>
        <tissue evidence="1">Leaf</tissue>
    </source>
</reference>
<keyword evidence="2" id="KW-1185">Reference proteome</keyword>
<accession>A0A8T2T441</accession>
<organism evidence="1 2">
    <name type="scientific">Ceratopteris richardii</name>
    <name type="common">Triangle waterfern</name>
    <dbReference type="NCBI Taxonomy" id="49495"/>
    <lineage>
        <taxon>Eukaryota</taxon>
        <taxon>Viridiplantae</taxon>
        <taxon>Streptophyta</taxon>
        <taxon>Embryophyta</taxon>
        <taxon>Tracheophyta</taxon>
        <taxon>Polypodiopsida</taxon>
        <taxon>Polypodiidae</taxon>
        <taxon>Polypodiales</taxon>
        <taxon>Pteridineae</taxon>
        <taxon>Pteridaceae</taxon>
        <taxon>Parkerioideae</taxon>
        <taxon>Ceratopteris</taxon>
    </lineage>
</organism>
<proteinExistence type="predicted"/>
<protein>
    <submittedName>
        <fullName evidence="1">Uncharacterized protein</fullName>
    </submittedName>
</protein>